<proteinExistence type="inferred from homology"/>
<keyword evidence="10" id="KW-1185">Reference proteome</keyword>
<protein>
    <recommendedName>
        <fullName evidence="8">Probable membrane transporter protein</fullName>
    </recommendedName>
</protein>
<evidence type="ECO:0000256" key="1">
    <source>
        <dbReference type="ARBA" id="ARBA00004651"/>
    </source>
</evidence>
<dbReference type="PANTHER" id="PTHR30269:SF32">
    <property type="entry name" value="MEMBRANE TRANSPORTER PROTEIN-RELATED"/>
    <property type="match status" value="1"/>
</dbReference>
<evidence type="ECO:0000313" key="10">
    <source>
        <dbReference type="Proteomes" id="UP001180453"/>
    </source>
</evidence>
<dbReference type="InterPro" id="IPR052017">
    <property type="entry name" value="TSUP"/>
</dbReference>
<comment type="caution">
    <text evidence="9">The sequence shown here is derived from an EMBL/GenBank/DDBJ whole genome shotgun (WGS) entry which is preliminary data.</text>
</comment>
<reference evidence="9 10" key="1">
    <citation type="submission" date="2023-07" db="EMBL/GenBank/DDBJ databases">
        <title>Sorghum-associated microbial communities from plants grown in Nebraska, USA.</title>
        <authorList>
            <person name="Schachtman D."/>
        </authorList>
    </citation>
    <scope>NUCLEOTIDE SEQUENCE [LARGE SCALE GENOMIC DNA]</scope>
    <source>
        <strain evidence="9 10">BE314</strain>
    </source>
</reference>
<feature type="transmembrane region" description="Helical" evidence="8">
    <location>
        <begin position="79"/>
        <end position="97"/>
    </location>
</feature>
<dbReference type="PANTHER" id="PTHR30269">
    <property type="entry name" value="TRANSMEMBRANE PROTEIN YFCA"/>
    <property type="match status" value="1"/>
</dbReference>
<feature type="transmembrane region" description="Helical" evidence="8">
    <location>
        <begin position="202"/>
        <end position="221"/>
    </location>
</feature>
<dbReference type="Pfam" id="PF01925">
    <property type="entry name" value="TauE"/>
    <property type="match status" value="1"/>
</dbReference>
<evidence type="ECO:0000256" key="2">
    <source>
        <dbReference type="ARBA" id="ARBA00009142"/>
    </source>
</evidence>
<dbReference type="EMBL" id="JAVDXU010000001">
    <property type="protein sequence ID" value="MDR7269553.1"/>
    <property type="molecule type" value="Genomic_DNA"/>
</dbReference>
<feature type="transmembrane region" description="Helical" evidence="8">
    <location>
        <begin position="104"/>
        <end position="120"/>
    </location>
</feature>
<comment type="similarity">
    <text evidence="2 8">Belongs to the 4-toluene sulfonate uptake permease (TSUP) (TC 2.A.102) family.</text>
</comment>
<accession>A0ABU1YL08</accession>
<comment type="subcellular location">
    <subcellularLocation>
        <location evidence="1 8">Cell membrane</location>
        <topology evidence="1 8">Multi-pass membrane protein</topology>
    </subcellularLocation>
</comment>
<feature type="transmembrane region" description="Helical" evidence="8">
    <location>
        <begin position="37"/>
        <end position="59"/>
    </location>
</feature>
<dbReference type="Proteomes" id="UP001180453">
    <property type="component" value="Unassembled WGS sequence"/>
</dbReference>
<evidence type="ECO:0000256" key="7">
    <source>
        <dbReference type="ARBA" id="ARBA00023136"/>
    </source>
</evidence>
<evidence type="ECO:0000256" key="5">
    <source>
        <dbReference type="ARBA" id="ARBA00022692"/>
    </source>
</evidence>
<sequence>MDDIEWLSAGLLGWVALSFLLAGLVKGVSGMGLPTLAMALLSLRLPAAPAAALMLLPALLTNVAQCLGPHAAGLWRRLWPLWTGLVLGTLFAPLPSLGSGHGGARLALGGVLVAYGLFGLCRPRLPDPGRHAAWLGGLAGLLGGAVSAATGVFVLPMVPFLQSLQLRRGALIQALGISFMLASLSLATRLGGLEAAAPPDAIASGVALLAALAGMGLGARLRERLPTLVFQRALFVVFALLGLLMMLR</sequence>
<evidence type="ECO:0000256" key="3">
    <source>
        <dbReference type="ARBA" id="ARBA00022448"/>
    </source>
</evidence>
<feature type="transmembrane region" description="Helical" evidence="8">
    <location>
        <begin position="132"/>
        <end position="158"/>
    </location>
</feature>
<feature type="transmembrane region" description="Helical" evidence="8">
    <location>
        <begin position="6"/>
        <end position="25"/>
    </location>
</feature>
<keyword evidence="3" id="KW-0813">Transport</keyword>
<evidence type="ECO:0000256" key="4">
    <source>
        <dbReference type="ARBA" id="ARBA00022475"/>
    </source>
</evidence>
<dbReference type="InterPro" id="IPR002781">
    <property type="entry name" value="TM_pro_TauE-like"/>
</dbReference>
<keyword evidence="5 8" id="KW-0812">Transmembrane</keyword>
<gene>
    <name evidence="9" type="ORF">J2X20_002182</name>
</gene>
<evidence type="ECO:0000313" key="9">
    <source>
        <dbReference type="EMBL" id="MDR7269553.1"/>
    </source>
</evidence>
<keyword evidence="7 8" id="KW-0472">Membrane</keyword>
<evidence type="ECO:0000256" key="8">
    <source>
        <dbReference type="RuleBase" id="RU363041"/>
    </source>
</evidence>
<keyword evidence="4 8" id="KW-1003">Cell membrane</keyword>
<feature type="transmembrane region" description="Helical" evidence="8">
    <location>
        <begin position="170"/>
        <end position="190"/>
    </location>
</feature>
<name>A0ABU1YL08_ROSSA</name>
<keyword evidence="6 8" id="KW-1133">Transmembrane helix</keyword>
<feature type="transmembrane region" description="Helical" evidence="8">
    <location>
        <begin position="228"/>
        <end position="247"/>
    </location>
</feature>
<organism evidence="9 10">
    <name type="scientific">Roseateles saccharophilus</name>
    <name type="common">Pseudomonas saccharophila</name>
    <dbReference type="NCBI Taxonomy" id="304"/>
    <lineage>
        <taxon>Bacteria</taxon>
        <taxon>Pseudomonadati</taxon>
        <taxon>Pseudomonadota</taxon>
        <taxon>Betaproteobacteria</taxon>
        <taxon>Burkholderiales</taxon>
        <taxon>Sphaerotilaceae</taxon>
        <taxon>Roseateles</taxon>
    </lineage>
</organism>
<evidence type="ECO:0000256" key="6">
    <source>
        <dbReference type="ARBA" id="ARBA00022989"/>
    </source>
</evidence>